<dbReference type="EMBL" id="JDST02000069">
    <property type="protein sequence ID" value="KFB75935.1"/>
    <property type="molecule type" value="Genomic_DNA"/>
</dbReference>
<keyword evidence="2" id="KW-1185">Reference proteome</keyword>
<name>A0A080M613_9PROT</name>
<gene>
    <name evidence="1" type="ORF">AW06_003012</name>
</gene>
<protein>
    <submittedName>
        <fullName evidence="1">Uncharacterized protein</fullName>
    </submittedName>
</protein>
<accession>A0A080M613</accession>
<evidence type="ECO:0000313" key="2">
    <source>
        <dbReference type="Proteomes" id="UP000021315"/>
    </source>
</evidence>
<comment type="caution">
    <text evidence="1">The sequence shown here is derived from an EMBL/GenBank/DDBJ whole genome shotgun (WGS) entry which is preliminary data.</text>
</comment>
<organism evidence="1 2">
    <name type="scientific">Candidatus Accumulibacter cognatus</name>
    <dbReference type="NCBI Taxonomy" id="2954383"/>
    <lineage>
        <taxon>Bacteria</taxon>
        <taxon>Pseudomonadati</taxon>
        <taxon>Pseudomonadota</taxon>
        <taxon>Betaproteobacteria</taxon>
        <taxon>Candidatus Accumulibacter</taxon>
    </lineage>
</organism>
<dbReference type="AlphaFoldDB" id="A0A080M613"/>
<dbReference type="Proteomes" id="UP000021315">
    <property type="component" value="Unassembled WGS sequence"/>
</dbReference>
<evidence type="ECO:0000313" key="1">
    <source>
        <dbReference type="EMBL" id="KFB75935.1"/>
    </source>
</evidence>
<reference evidence="1" key="1">
    <citation type="submission" date="2014-02" db="EMBL/GenBank/DDBJ databases">
        <title>Expanding our view of genomic diversity in Candidatus Accumulibacter clades.</title>
        <authorList>
            <person name="Skennerton C.T."/>
            <person name="Barr J.J."/>
            <person name="Slater F.R."/>
            <person name="Bond P.L."/>
            <person name="Tyson G.W."/>
        </authorList>
    </citation>
    <scope>NUCLEOTIDE SEQUENCE [LARGE SCALE GENOMIC DNA]</scope>
</reference>
<sequence>MSSVCGPKVGRSWRSTVCSRIRARKYCDCGSSGKCCREKRAWRGPWCLRPVRRWPISCERSAPNWAYRCKSESVPSTKAWKRKRALTGVDDFYSLATNHRKPEFRNFEISSRRTKTSSISGSYCKELTLGLLLALVILDSFQCPRVYQFYVSHYEKSLQFLIEVDNAPRKRGTILRRYIVLDRIVKVVYDG</sequence>
<proteinExistence type="predicted"/>